<reference evidence="1 2" key="1">
    <citation type="submission" date="2015-02" db="EMBL/GenBank/DDBJ databases">
        <title>Single-cell genomics of uncultivated deep-branching MTB reveals a conserved set of magnetosome genes.</title>
        <authorList>
            <person name="Kolinko S."/>
            <person name="Richter M."/>
            <person name="Glockner F.O."/>
            <person name="Brachmann A."/>
            <person name="Schuler D."/>
        </authorList>
    </citation>
    <scope>NUCLEOTIDE SEQUENCE [LARGE SCALE GENOMIC DNA]</scope>
    <source>
        <strain evidence="1">TM-1</strain>
    </source>
</reference>
<sequence length="89" mass="10314">MRERQVDEELEAAVNLLKLSTRVDEALHACRDAYEREISEMLTIISLHSSDEDRRKINELNRQTLKKFLALSDAITEWVRDIEGTGGRN</sequence>
<comment type="caution">
    <text evidence="1">The sequence shown here is derived from an EMBL/GenBank/DDBJ whole genome shotgun (WGS) entry which is preliminary data.</text>
</comment>
<dbReference type="AlphaFoldDB" id="A0A0F3GT97"/>
<name>A0A0F3GT97_9BACT</name>
<organism evidence="1 2">
    <name type="scientific">Candidatus Magnetobacterium bavaricum</name>
    <dbReference type="NCBI Taxonomy" id="29290"/>
    <lineage>
        <taxon>Bacteria</taxon>
        <taxon>Pseudomonadati</taxon>
        <taxon>Nitrospirota</taxon>
        <taxon>Thermodesulfovibrionia</taxon>
        <taxon>Thermodesulfovibrionales</taxon>
        <taxon>Candidatus Magnetobacteriaceae</taxon>
        <taxon>Candidatus Magnetobacterium</taxon>
    </lineage>
</organism>
<proteinExistence type="predicted"/>
<dbReference type="EMBL" id="LACI01001171">
    <property type="protein sequence ID" value="KJU85062.1"/>
    <property type="molecule type" value="Genomic_DNA"/>
</dbReference>
<evidence type="ECO:0000313" key="2">
    <source>
        <dbReference type="Proteomes" id="UP000033423"/>
    </source>
</evidence>
<keyword evidence="2" id="KW-1185">Reference proteome</keyword>
<accession>A0A0F3GT97</accession>
<gene>
    <name evidence="1" type="ORF">MBAV_002744</name>
</gene>
<protein>
    <submittedName>
        <fullName evidence="1">Uncharacterized protein</fullName>
    </submittedName>
</protein>
<dbReference type="Proteomes" id="UP000033423">
    <property type="component" value="Unassembled WGS sequence"/>
</dbReference>
<evidence type="ECO:0000313" key="1">
    <source>
        <dbReference type="EMBL" id="KJU85062.1"/>
    </source>
</evidence>